<keyword evidence="14" id="KW-1185">Reference proteome</keyword>
<feature type="binding site" evidence="11">
    <location>
        <begin position="19"/>
        <end position="20"/>
    </location>
    <ligand>
        <name>substrate</name>
    </ligand>
</feature>
<name>A0ABM7MEP3_9GAMM</name>
<dbReference type="SUPFAM" id="SSF51395">
    <property type="entry name" value="FMN-linked oxidoreductases"/>
    <property type="match status" value="1"/>
</dbReference>
<evidence type="ECO:0000259" key="12">
    <source>
        <dbReference type="Pfam" id="PF01070"/>
    </source>
</evidence>
<dbReference type="HAMAP" id="MF_00354">
    <property type="entry name" value="Idi_2"/>
    <property type="match status" value="1"/>
</dbReference>
<comment type="catalytic activity">
    <reaction evidence="11">
        <text>isopentenyl diphosphate = dimethylallyl diphosphate</text>
        <dbReference type="Rhea" id="RHEA:23284"/>
        <dbReference type="ChEBI" id="CHEBI:57623"/>
        <dbReference type="ChEBI" id="CHEBI:128769"/>
        <dbReference type="EC" id="5.3.3.2"/>
    </reaction>
</comment>
<keyword evidence="9 11" id="KW-0413">Isomerase</keyword>
<dbReference type="InterPro" id="IPR011179">
    <property type="entry name" value="IPdP_isomerase"/>
</dbReference>
<evidence type="ECO:0000256" key="2">
    <source>
        <dbReference type="ARBA" id="ARBA00022490"/>
    </source>
</evidence>
<dbReference type="EC" id="5.3.3.2" evidence="11"/>
<dbReference type="NCBIfam" id="TIGR02151">
    <property type="entry name" value="IPP_isom_2"/>
    <property type="match status" value="1"/>
</dbReference>
<keyword evidence="4 11" id="KW-0288">FMN</keyword>
<evidence type="ECO:0000256" key="10">
    <source>
        <dbReference type="ARBA" id="ARBA00025810"/>
    </source>
</evidence>
<evidence type="ECO:0000256" key="7">
    <source>
        <dbReference type="ARBA" id="ARBA00022857"/>
    </source>
</evidence>
<organism evidence="13 14">
    <name type="scientific">Thiomicrorhabdus immobilis</name>
    <dbReference type="NCBI Taxonomy" id="2791037"/>
    <lineage>
        <taxon>Bacteria</taxon>
        <taxon>Pseudomonadati</taxon>
        <taxon>Pseudomonadota</taxon>
        <taxon>Gammaproteobacteria</taxon>
        <taxon>Thiotrichales</taxon>
        <taxon>Piscirickettsiaceae</taxon>
        <taxon>Thiomicrorhabdus</taxon>
    </lineage>
</organism>
<evidence type="ECO:0000256" key="11">
    <source>
        <dbReference type="HAMAP-Rule" id="MF_00354"/>
    </source>
</evidence>
<dbReference type="Proteomes" id="UP001054820">
    <property type="component" value="Chromosome"/>
</dbReference>
<sequence>MSHINSSPLANLAKQVTDRKQDHIDAVLNDPLVERNTQGFENIRLMHRALPECDFANIDTTTTFLGKSIRFPFLIASMTGGASQNLGDINRHLAEAAQACNVPMAVGSQRAMIVDEAAKQSFAIRKFAPDVPLIANLGAVQLNYGFGVDEARRAIDVLQADALYLHLNPLQEVIQPEGDTNFARLAEKIHLLAEQIDVPIILKEVGSGLSPQDIELGLAAGITLFDLAGRGGTSWSRIEAHRSDNDLGILFQDWGLTTVESLRLSEPYQEKAQFIASGGIRNGIDMIKAVIMGGRLCGVAAPLLAPAQESTEQVVARIEQFKQEFQTAQFLLGIKDIDALHLNTALIAPL</sequence>
<evidence type="ECO:0000256" key="3">
    <source>
        <dbReference type="ARBA" id="ARBA00022630"/>
    </source>
</evidence>
<keyword evidence="6 11" id="KW-0460">Magnesium</keyword>
<accession>A0ABM7MEP3</accession>
<evidence type="ECO:0000313" key="14">
    <source>
        <dbReference type="Proteomes" id="UP001054820"/>
    </source>
</evidence>
<comment type="cofactor">
    <cofactor evidence="11">
        <name>NADPH</name>
        <dbReference type="ChEBI" id="CHEBI:57783"/>
    </cofactor>
</comment>
<feature type="domain" description="FMN-dependent dehydrogenase" evidence="12">
    <location>
        <begin position="187"/>
        <end position="341"/>
    </location>
</feature>
<feature type="binding site" evidence="11">
    <location>
        <begin position="108"/>
        <end position="110"/>
    </location>
    <ligand>
        <name>substrate</name>
    </ligand>
</feature>
<keyword evidence="3 11" id="KW-0285">Flavoprotein</keyword>
<dbReference type="PANTHER" id="PTHR43665:SF1">
    <property type="entry name" value="ISOPENTENYL-DIPHOSPHATE DELTA-ISOMERASE"/>
    <property type="match status" value="1"/>
</dbReference>
<comment type="cofactor">
    <cofactor evidence="1 11">
        <name>FMN</name>
        <dbReference type="ChEBI" id="CHEBI:58210"/>
    </cofactor>
</comment>
<evidence type="ECO:0000256" key="9">
    <source>
        <dbReference type="ARBA" id="ARBA00023235"/>
    </source>
</evidence>
<comment type="cofactor">
    <cofactor evidence="11">
        <name>Mg(2+)</name>
        <dbReference type="ChEBI" id="CHEBI:18420"/>
    </cofactor>
</comment>
<feature type="binding site" evidence="11">
    <location>
        <position position="172"/>
    </location>
    <ligand>
        <name>Mg(2+)</name>
        <dbReference type="ChEBI" id="CHEBI:18420"/>
    </ligand>
</feature>
<dbReference type="PANTHER" id="PTHR43665">
    <property type="entry name" value="ISOPENTENYL-DIPHOSPHATE DELTA-ISOMERASE"/>
    <property type="match status" value="1"/>
</dbReference>
<proteinExistence type="inferred from homology"/>
<dbReference type="PIRSF" id="PIRSF003314">
    <property type="entry name" value="IPP_isomerase"/>
    <property type="match status" value="1"/>
</dbReference>
<keyword evidence="8 11" id="KW-0414">Isoprene biosynthesis</keyword>
<feature type="domain" description="FMN-dependent dehydrogenase" evidence="12">
    <location>
        <begin position="32"/>
        <end position="120"/>
    </location>
</feature>
<comment type="function">
    <text evidence="11">Involved in the biosynthesis of isoprenoids. Catalyzes the 1,3-allylic rearrangement of the homoallylic substrate isopentenyl (IPP) to its allylic isomer, dimethylallyl diphosphate (DMAPP).</text>
</comment>
<evidence type="ECO:0000256" key="6">
    <source>
        <dbReference type="ARBA" id="ARBA00022842"/>
    </source>
</evidence>
<feature type="binding site" evidence="11">
    <location>
        <position position="171"/>
    </location>
    <ligand>
        <name>substrate</name>
    </ligand>
</feature>
<protein>
    <recommendedName>
        <fullName evidence="11">Isopentenyl-diphosphate delta-isomerase</fullName>
        <shortName evidence="11">IPP isomerase</shortName>
        <ecNumber evidence="11">5.3.3.2</ecNumber>
    </recommendedName>
    <alternativeName>
        <fullName evidence="11">Isopentenyl diphosphate:dimethylallyl diphosphate isomerase</fullName>
    </alternativeName>
    <alternativeName>
        <fullName evidence="11">Isopentenyl pyrophosphate isomerase</fullName>
    </alternativeName>
    <alternativeName>
        <fullName evidence="11">Type 2 isopentenyl diphosphate isomerase</fullName>
        <shortName evidence="11">IDI-2</shortName>
    </alternativeName>
</protein>
<feature type="binding site" evidence="11">
    <location>
        <position position="203"/>
    </location>
    <ligand>
        <name>FMN</name>
        <dbReference type="ChEBI" id="CHEBI:58210"/>
    </ligand>
</feature>
<comment type="subunit">
    <text evidence="10 11">Homooctamer. Dimer of tetramers.</text>
</comment>
<dbReference type="Gene3D" id="3.20.20.70">
    <property type="entry name" value="Aldolase class I"/>
    <property type="match status" value="1"/>
</dbReference>
<dbReference type="RefSeq" id="WP_237261391.1">
    <property type="nucleotide sequence ID" value="NZ_AP024202.1"/>
</dbReference>
<comment type="subcellular location">
    <subcellularLocation>
        <location evidence="11">Cytoplasm</location>
    </subcellularLocation>
</comment>
<dbReference type="InterPro" id="IPR000262">
    <property type="entry name" value="FMN-dep_DH"/>
</dbReference>
<dbReference type="Pfam" id="PF01070">
    <property type="entry name" value="FMN_dh"/>
    <property type="match status" value="2"/>
</dbReference>
<evidence type="ECO:0000256" key="4">
    <source>
        <dbReference type="ARBA" id="ARBA00022643"/>
    </source>
</evidence>
<keyword evidence="5 11" id="KW-0479">Metal-binding</keyword>
<feature type="binding site" evidence="11">
    <location>
        <position position="233"/>
    </location>
    <ligand>
        <name>FMN</name>
        <dbReference type="ChEBI" id="CHEBI:58210"/>
    </ligand>
</feature>
<evidence type="ECO:0000313" key="13">
    <source>
        <dbReference type="EMBL" id="BCN93907.1"/>
    </source>
</evidence>
<feature type="binding site" evidence="11">
    <location>
        <position position="108"/>
    </location>
    <ligand>
        <name>FMN</name>
        <dbReference type="ChEBI" id="CHEBI:58210"/>
    </ligand>
</feature>
<dbReference type="EMBL" id="AP024202">
    <property type="protein sequence ID" value="BCN93907.1"/>
    <property type="molecule type" value="Genomic_DNA"/>
</dbReference>
<comment type="caution">
    <text evidence="11">Lacks conserved residue(s) required for the propagation of feature annotation.</text>
</comment>
<reference evidence="13" key="1">
    <citation type="journal article" date="2022" name="Arch. Microbiol.">
        <title>Thiomicrorhabdus immobilis sp. nov., a mesophilic sulfur-oxidizing bacterium isolated from sediment of a brackish lake in northern Japan.</title>
        <authorList>
            <person name="Kojima H."/>
            <person name="Mochizuki J."/>
            <person name="Kanda M."/>
            <person name="Watanabe T."/>
            <person name="Fukui M."/>
        </authorList>
    </citation>
    <scope>NUCLEOTIDE SEQUENCE</scope>
    <source>
        <strain evidence="13">Am19</strain>
    </source>
</reference>
<evidence type="ECO:0000256" key="8">
    <source>
        <dbReference type="ARBA" id="ARBA00023229"/>
    </source>
</evidence>
<feature type="binding site" evidence="11">
    <location>
        <begin position="300"/>
        <end position="301"/>
    </location>
    <ligand>
        <name>FMN</name>
        <dbReference type="ChEBI" id="CHEBI:58210"/>
    </ligand>
</feature>
<feature type="binding site" evidence="11">
    <location>
        <position position="136"/>
    </location>
    <ligand>
        <name>FMN</name>
        <dbReference type="ChEBI" id="CHEBI:58210"/>
    </ligand>
</feature>
<dbReference type="CDD" id="cd02811">
    <property type="entry name" value="IDI-2_FMN"/>
    <property type="match status" value="1"/>
</dbReference>
<feature type="binding site" evidence="11">
    <location>
        <begin position="77"/>
        <end position="79"/>
    </location>
    <ligand>
        <name>FMN</name>
        <dbReference type="ChEBI" id="CHEBI:58210"/>
    </ligand>
</feature>
<comment type="similarity">
    <text evidence="11">Belongs to the IPP isomerase type 2 family.</text>
</comment>
<gene>
    <name evidence="11 13" type="primary">fni</name>
    <name evidence="13" type="ORF">THMIRHAM_16920</name>
</gene>
<feature type="binding site" evidence="11">
    <location>
        <begin position="279"/>
        <end position="281"/>
    </location>
    <ligand>
        <name>FMN</name>
        <dbReference type="ChEBI" id="CHEBI:58210"/>
    </ligand>
</feature>
<keyword evidence="2 11" id="KW-0963">Cytoplasm</keyword>
<dbReference type="InterPro" id="IPR013785">
    <property type="entry name" value="Aldolase_TIM"/>
</dbReference>
<evidence type="ECO:0000256" key="1">
    <source>
        <dbReference type="ARBA" id="ARBA00001917"/>
    </source>
</evidence>
<keyword evidence="7 11" id="KW-0521">NADP</keyword>
<evidence type="ECO:0000256" key="5">
    <source>
        <dbReference type="ARBA" id="ARBA00022723"/>
    </source>
</evidence>